<dbReference type="Proteomes" id="UP000008212">
    <property type="component" value="Chromosome"/>
</dbReference>
<dbReference type="Gene3D" id="3.30.70.120">
    <property type="match status" value="1"/>
</dbReference>
<organism evidence="1 2">
    <name type="scientific">Treponema denticola (strain ATCC 35405 / DSM 14222 / CIP 103919 / JCM 8153 / KCTC 15104)</name>
    <dbReference type="NCBI Taxonomy" id="243275"/>
    <lineage>
        <taxon>Bacteria</taxon>
        <taxon>Pseudomonadati</taxon>
        <taxon>Spirochaetota</taxon>
        <taxon>Spirochaetia</taxon>
        <taxon>Spirochaetales</taxon>
        <taxon>Treponemataceae</taxon>
        <taxon>Treponema</taxon>
    </lineage>
</organism>
<dbReference type="InterPro" id="IPR015867">
    <property type="entry name" value="N-reg_PII/ATP_PRibTrfase_C"/>
</dbReference>
<dbReference type="GO" id="GO:0030234">
    <property type="term" value="F:enzyme regulator activity"/>
    <property type="evidence" value="ECO:0007669"/>
    <property type="project" value="InterPro"/>
</dbReference>
<protein>
    <submittedName>
        <fullName evidence="1">Regulatory protein, P-II family</fullName>
    </submittedName>
</protein>
<dbReference type="HOGENOM" id="CLU_159089_0_0_12"/>
<dbReference type="EMBL" id="AE017226">
    <property type="protein sequence ID" value="AAS10817.1"/>
    <property type="molecule type" value="Genomic_DNA"/>
</dbReference>
<dbReference type="Pfam" id="PF00543">
    <property type="entry name" value="P-II"/>
    <property type="match status" value="1"/>
</dbReference>
<evidence type="ECO:0000313" key="1">
    <source>
        <dbReference type="EMBL" id="AAS10817.1"/>
    </source>
</evidence>
<dbReference type="PRINTS" id="PR00340">
    <property type="entry name" value="PIIGLNB"/>
</dbReference>
<dbReference type="eggNOG" id="COG0347">
    <property type="taxonomic scope" value="Bacteria"/>
</dbReference>
<dbReference type="PROSITE" id="PS51343">
    <property type="entry name" value="PII_GLNB_DOM"/>
    <property type="match status" value="1"/>
</dbReference>
<accession>Q73QX1</accession>
<dbReference type="SMART" id="SM00938">
    <property type="entry name" value="P-II"/>
    <property type="match status" value="1"/>
</dbReference>
<dbReference type="PaxDb" id="243275-TDE_0322"/>
<reference evidence="1 2" key="1">
    <citation type="journal article" date="2004" name="Proc. Natl. Acad. Sci. U.S.A.">
        <title>Comparison of the genome of the oral pathogen Treponema denticola with other spirochete genomes.</title>
        <authorList>
            <person name="Seshadri R."/>
            <person name="Myers G.S."/>
            <person name="Tettelin H."/>
            <person name="Eisen J.A."/>
            <person name="Heidelberg J.F."/>
            <person name="Dodson R.J."/>
            <person name="Davidsen T.M."/>
            <person name="DeBoy R.T."/>
            <person name="Fouts D.E."/>
            <person name="Haft D.H."/>
            <person name="Selengut J."/>
            <person name="Ren Q."/>
            <person name="Brinkac L.M."/>
            <person name="Madupu R."/>
            <person name="Kolonay J."/>
            <person name="Durkin S.A."/>
            <person name="Daugherty S.C."/>
            <person name="Shetty J."/>
            <person name="Shvartsbeyn A."/>
            <person name="Gebregeorgis E."/>
            <person name="Geer K."/>
            <person name="Tsegaye G."/>
            <person name="Malek J."/>
            <person name="Ayodeji B."/>
            <person name="Shatsman S."/>
            <person name="McLeod M.P."/>
            <person name="Smajs D."/>
            <person name="Howell J.K."/>
            <person name="Pal S."/>
            <person name="Amin A."/>
            <person name="Vashisth P."/>
            <person name="McNeill T.Z."/>
            <person name="Xiang Q."/>
            <person name="Sodergren E."/>
            <person name="Baca E."/>
            <person name="Weinstock G.M."/>
            <person name="Norris S.J."/>
            <person name="Fraser C.M."/>
            <person name="Paulsen I.T."/>
        </authorList>
    </citation>
    <scope>NUCLEOTIDE SEQUENCE [LARGE SCALE GENOMIC DNA]</scope>
    <source>
        <strain evidence="2">ATCC 35405 / DSM 14222 / CIP 103919 / JCM 8153 / KCTC 15104</strain>
    </source>
</reference>
<gene>
    <name evidence="1" type="ordered locus">TDE_0322</name>
</gene>
<name>Q73QX1_TREDE</name>
<dbReference type="SUPFAM" id="SSF54913">
    <property type="entry name" value="GlnB-like"/>
    <property type="match status" value="1"/>
</dbReference>
<dbReference type="PATRIC" id="fig|243275.7.peg.311"/>
<dbReference type="STRING" id="243275.TDE_0322"/>
<dbReference type="GO" id="GO:0006808">
    <property type="term" value="P:regulation of nitrogen utilization"/>
    <property type="evidence" value="ECO:0007669"/>
    <property type="project" value="InterPro"/>
</dbReference>
<dbReference type="KEGG" id="tde:TDE_0322"/>
<sequence length="99" mass="10735">MKSAIFTVVNRGKASEVVDASLEAGARGGTIIHARGSGLNQTKLIFDMEIEPEKEIVLTIVDDDQLENVVEAIRKKSDVEKEGHGILFVIPVSKAYGIK</sequence>
<dbReference type="InterPro" id="IPR011322">
    <property type="entry name" value="N-reg_PII-like_a/b"/>
</dbReference>
<dbReference type="InterPro" id="IPR002187">
    <property type="entry name" value="N-reg_PII"/>
</dbReference>
<dbReference type="AlphaFoldDB" id="Q73QX1"/>
<proteinExistence type="predicted"/>
<dbReference type="OrthoDB" id="9803021at2"/>
<keyword evidence="2" id="KW-1185">Reference proteome</keyword>
<evidence type="ECO:0000313" key="2">
    <source>
        <dbReference type="Proteomes" id="UP000008212"/>
    </source>
</evidence>